<dbReference type="EMBL" id="QMFB01000017">
    <property type="protein sequence ID" value="RAV17795.1"/>
    <property type="molecule type" value="Genomic_DNA"/>
</dbReference>
<accession>A0A329MCI3</accession>
<dbReference type="SUPFAM" id="SSF51445">
    <property type="entry name" value="(Trans)glycosidases"/>
    <property type="match status" value="1"/>
</dbReference>
<dbReference type="Gene3D" id="3.20.20.80">
    <property type="entry name" value="Glycosidases"/>
    <property type="match status" value="1"/>
</dbReference>
<dbReference type="InterPro" id="IPR029062">
    <property type="entry name" value="Class_I_gatase-like"/>
</dbReference>
<reference evidence="1 2" key="1">
    <citation type="journal article" date="2009" name="Int. J. Syst. Evol. Microbiol.">
        <title>Paenibacillus contaminans sp. nov., isolated from a contaminated laboratory plate.</title>
        <authorList>
            <person name="Chou J.H."/>
            <person name="Lee J.H."/>
            <person name="Lin M.C."/>
            <person name="Chang P.S."/>
            <person name="Arun A.B."/>
            <person name="Young C.C."/>
            <person name="Chen W.M."/>
        </authorList>
    </citation>
    <scope>NUCLEOTIDE SEQUENCE [LARGE SCALE GENOMIC DNA]</scope>
    <source>
        <strain evidence="1 2">CKOBP-6</strain>
    </source>
</reference>
<gene>
    <name evidence="1" type="ORF">DQG23_25625</name>
</gene>
<dbReference type="RefSeq" id="WP_113033881.1">
    <property type="nucleotide sequence ID" value="NZ_QMFB01000017.1"/>
</dbReference>
<dbReference type="InterPro" id="IPR028212">
    <property type="entry name" value="GHL6"/>
</dbReference>
<keyword evidence="2" id="KW-1185">Reference proteome</keyword>
<protein>
    <recommendedName>
        <fullName evidence="3">Beta-galactosidase trimerisation domain-containing protein</fullName>
    </recommendedName>
</protein>
<sequence length="652" mass="74027">MDEGSSPVRLIKRAVHIDFHTLPDIPDLGANFDAIQFARTLKEAKVELINMFAKCNIGFAYYPTEVGVMHPYLNFDMFGQIVEECHKLGIGVVAYFNLGLDHEMARKHREWCIVNKDGQVIYGDRTEHFFRNMCLNTGYGDYMLAMVKEVLDRYPVEGVFLDCINMHPYPCYGNECGEEMRRRGMDVLNDEQVYAFSRAQTVEYCRKVKELVGPDKLLYLNGLLYAESEGLSTHSEIECLPGLWGYDFFPSHAAYARNLNQPTLYMSGRFQASWGDFGGLKTKTSLRNDCWDAISNAVSTSVGDHMHPRDGLDPAVFRMIGEVYAEIEQYEPWTDYAKAVAEIAVLIPASSEIIQCHYGAVRILGELKYTYDLVDERMDLTPYQLLILPDEMTVSSVLQAKLEKHLKEGKGIVSSGYGGLNPEKTQFAVQAWNLDYDGPDPWTSPYFKMLEATDGDIPDMICAAYKPGILMQVKEGAHMTAEYIQPYFNRHWDGFHGYFYTPPEKSNGRPALARSGNIFQFSFKIFTAYNQFAMAIHKNMVKYCLQELLPDPLIKYENMPSTARITVTKKGRERMIHIKITHPEPRGKYNVVEDSQIVTGAFVSLRGLNVERVYIAPVGEALAYETVGEYTRIPLPAIDGYMMVVVAMNGEE</sequence>
<evidence type="ECO:0008006" key="3">
    <source>
        <dbReference type="Google" id="ProtNLM"/>
    </source>
</evidence>
<proteinExistence type="predicted"/>
<name>A0A329MCI3_9BACL</name>
<organism evidence="1 2">
    <name type="scientific">Paenibacillus contaminans</name>
    <dbReference type="NCBI Taxonomy" id="450362"/>
    <lineage>
        <taxon>Bacteria</taxon>
        <taxon>Bacillati</taxon>
        <taxon>Bacillota</taxon>
        <taxon>Bacilli</taxon>
        <taxon>Bacillales</taxon>
        <taxon>Paenibacillaceae</taxon>
        <taxon>Paenibacillus</taxon>
    </lineage>
</organism>
<evidence type="ECO:0000313" key="1">
    <source>
        <dbReference type="EMBL" id="RAV17795.1"/>
    </source>
</evidence>
<dbReference type="Pfam" id="PF14871">
    <property type="entry name" value="GHL6"/>
    <property type="match status" value="1"/>
</dbReference>
<dbReference type="InterPro" id="IPR017853">
    <property type="entry name" value="GH"/>
</dbReference>
<comment type="caution">
    <text evidence="1">The sequence shown here is derived from an EMBL/GenBank/DDBJ whole genome shotgun (WGS) entry which is preliminary data.</text>
</comment>
<evidence type="ECO:0000313" key="2">
    <source>
        <dbReference type="Proteomes" id="UP000250369"/>
    </source>
</evidence>
<dbReference type="AlphaFoldDB" id="A0A329MCI3"/>
<dbReference type="Proteomes" id="UP000250369">
    <property type="component" value="Unassembled WGS sequence"/>
</dbReference>
<dbReference type="Gene3D" id="3.40.50.880">
    <property type="match status" value="1"/>
</dbReference>